<protein>
    <submittedName>
        <fullName evidence="8">DNA internalization-related competence protein ComEC/Rec2</fullName>
    </submittedName>
</protein>
<evidence type="ECO:0000256" key="5">
    <source>
        <dbReference type="ARBA" id="ARBA00023136"/>
    </source>
</evidence>
<feature type="transmembrane region" description="Helical" evidence="6">
    <location>
        <begin position="466"/>
        <end position="484"/>
    </location>
</feature>
<dbReference type="EMBL" id="CP098827">
    <property type="protein sequence ID" value="XBO72583.1"/>
    <property type="molecule type" value="Genomic_DNA"/>
</dbReference>
<dbReference type="NCBIfam" id="TIGR00361">
    <property type="entry name" value="ComEC_Rec2"/>
    <property type="match status" value="1"/>
</dbReference>
<evidence type="ECO:0000259" key="7">
    <source>
        <dbReference type="SMART" id="SM00849"/>
    </source>
</evidence>
<dbReference type="InterPro" id="IPR004797">
    <property type="entry name" value="Competence_ComEC/Rec2"/>
</dbReference>
<feature type="transmembrane region" description="Helical" evidence="6">
    <location>
        <begin position="435"/>
        <end position="454"/>
    </location>
</feature>
<sequence length="813" mass="86469">MESDENSQRSMRRPSGRLWQGTCSLSLAWALALGSVLGGAGLTLPEAALGLNLLTAAALVSLALRRTAALLVCLAGLWVLGCLLQQQAARLPSGLAGVPLTVEGRVLASRQSDGLQRLTMRVESCRPLEAGLPDCSGLERIRVSRYSPMDGEVETASATVHTMMAVGERWRFDVRLRPPGGLTNPGRFDYRRWLWREGIHATGSVIGQPPPERLMAAPGDPRQALLRQLAGQPLHETTQRWLAALTLGRGERLEADDWALLNATGTTHLAVVSGLHVGLVAALALTLSRLVARLIQPGRWRLLRWPWLAAATATTGFVWLVGAEPPALRALVMVLIALWVAGGRHSPSPWQGWALAWAVVVLWDPLALWRPGLWLSFGAVALLILMWQGRQATSGIKGALTVLLRTQLLLALPMAGLVLLALGTMSPLAPLANLVAVPLVTLVLVPLGMLGWMLSTVSSEAAMASWWLFEAGLEVMLASLRMFAELSPGQSLREGGRWTLGILLLGLGALLLLPGLGAGLRSASLLALVAAMAMMPAFGGRPGPGEVRLMVWDVGQGLMVELITARHRLLYDSGPRFRSGFTPLASIWASPQAFDEVVISHADQDHAGGLASLARDHRVAHWWHPEGETLALSAHAPRHPCHAGEGWRWDGVDFTFLWPPASAGSATASDVAGHGSNDRSCVLLVSTAGGSVLLTGDAGKRVERFLIPQLPQTPAVLVVGHHGSADSTSAALVAARPPRLAVISRGAYNGFGHPADQVVRRLRRAGSCLMDTAVDGRVNILLSQVGIAAAQGIHPRLTGGGVEGPCHGVESRH</sequence>
<accession>A0AAU7KP15</accession>
<dbReference type="InterPro" id="IPR025405">
    <property type="entry name" value="DUF4131"/>
</dbReference>
<evidence type="ECO:0000256" key="2">
    <source>
        <dbReference type="ARBA" id="ARBA00022475"/>
    </source>
</evidence>
<keyword evidence="2" id="KW-1003">Cell membrane</keyword>
<evidence type="ECO:0000256" key="3">
    <source>
        <dbReference type="ARBA" id="ARBA00022692"/>
    </source>
</evidence>
<dbReference type="GO" id="GO:0005886">
    <property type="term" value="C:plasma membrane"/>
    <property type="evidence" value="ECO:0007669"/>
    <property type="project" value="UniProtKB-SubCell"/>
</dbReference>
<feature type="transmembrane region" description="Helical" evidence="6">
    <location>
        <begin position="496"/>
        <end position="516"/>
    </location>
</feature>
<dbReference type="Pfam" id="PF13567">
    <property type="entry name" value="DUF4131"/>
    <property type="match status" value="1"/>
</dbReference>
<dbReference type="InterPro" id="IPR036866">
    <property type="entry name" value="RibonucZ/Hydroxyglut_hydro"/>
</dbReference>
<evidence type="ECO:0000313" key="8">
    <source>
        <dbReference type="EMBL" id="XBO72583.1"/>
    </source>
</evidence>
<dbReference type="RefSeq" id="WP_348827899.1">
    <property type="nucleotide sequence ID" value="NZ_CP098827.1"/>
</dbReference>
<dbReference type="NCBIfam" id="TIGR00360">
    <property type="entry name" value="ComEC_N-term"/>
    <property type="match status" value="1"/>
</dbReference>
<dbReference type="InterPro" id="IPR052159">
    <property type="entry name" value="Competence_DNA_uptake"/>
</dbReference>
<organism evidence="8">
    <name type="scientific">Halomonas sp. RT37</name>
    <dbReference type="NCBI Taxonomy" id="2950872"/>
    <lineage>
        <taxon>Bacteria</taxon>
        <taxon>Pseudomonadati</taxon>
        <taxon>Pseudomonadota</taxon>
        <taxon>Gammaproteobacteria</taxon>
        <taxon>Oceanospirillales</taxon>
        <taxon>Halomonadaceae</taxon>
        <taxon>Halomonas</taxon>
    </lineage>
</organism>
<dbReference type="CDD" id="cd07731">
    <property type="entry name" value="ComA-like_MBL-fold"/>
    <property type="match status" value="1"/>
</dbReference>
<dbReference type="SMART" id="SM00849">
    <property type="entry name" value="Lactamase_B"/>
    <property type="match status" value="1"/>
</dbReference>
<dbReference type="Gene3D" id="3.60.15.10">
    <property type="entry name" value="Ribonuclease Z/Hydroxyacylglutathione hydrolase-like"/>
    <property type="match status" value="1"/>
</dbReference>
<feature type="domain" description="Metallo-beta-lactamase" evidence="7">
    <location>
        <begin position="556"/>
        <end position="747"/>
    </location>
</feature>
<feature type="transmembrane region" description="Helical" evidence="6">
    <location>
        <begin position="408"/>
        <end position="429"/>
    </location>
</feature>
<keyword evidence="4 6" id="KW-1133">Transmembrane helix</keyword>
<comment type="subcellular location">
    <subcellularLocation>
        <location evidence="1">Cell membrane</location>
        <topology evidence="1">Multi-pass membrane protein</topology>
    </subcellularLocation>
</comment>
<dbReference type="PANTHER" id="PTHR30619:SF1">
    <property type="entry name" value="RECOMBINATION PROTEIN 2"/>
    <property type="match status" value="1"/>
</dbReference>
<dbReference type="PANTHER" id="PTHR30619">
    <property type="entry name" value="DNA INTERNALIZATION/COMPETENCE PROTEIN COMEC/REC2"/>
    <property type="match status" value="1"/>
</dbReference>
<reference evidence="8" key="1">
    <citation type="submission" date="2022-06" db="EMBL/GenBank/DDBJ databases">
        <title>A novel DMS-producing enzyme.</title>
        <authorList>
            <person name="Zhang Y."/>
        </authorList>
    </citation>
    <scope>NUCLEOTIDE SEQUENCE</scope>
    <source>
        <strain evidence="8">RT37</strain>
    </source>
</reference>
<keyword evidence="3 6" id="KW-0812">Transmembrane</keyword>
<feature type="transmembrane region" description="Helical" evidence="6">
    <location>
        <begin position="62"/>
        <end position="84"/>
    </location>
</feature>
<gene>
    <name evidence="8" type="ORF">NFG58_07750</name>
</gene>
<feature type="transmembrane region" description="Helical" evidence="6">
    <location>
        <begin position="305"/>
        <end position="323"/>
    </location>
</feature>
<dbReference type="SUPFAM" id="SSF56281">
    <property type="entry name" value="Metallo-hydrolase/oxidoreductase"/>
    <property type="match status" value="1"/>
</dbReference>
<dbReference type="Pfam" id="PF03772">
    <property type="entry name" value="Competence"/>
    <property type="match status" value="1"/>
</dbReference>
<dbReference type="GO" id="GO:0030420">
    <property type="term" value="P:establishment of competence for transformation"/>
    <property type="evidence" value="ECO:0007669"/>
    <property type="project" value="InterPro"/>
</dbReference>
<feature type="transmembrane region" description="Helical" evidence="6">
    <location>
        <begin position="367"/>
        <end position="387"/>
    </location>
</feature>
<feature type="transmembrane region" description="Helical" evidence="6">
    <location>
        <begin position="259"/>
        <end position="285"/>
    </location>
</feature>
<feature type="transmembrane region" description="Helical" evidence="6">
    <location>
        <begin position="523"/>
        <end position="540"/>
    </location>
</feature>
<dbReference type="InterPro" id="IPR001279">
    <property type="entry name" value="Metallo-B-lactamas"/>
</dbReference>
<feature type="transmembrane region" description="Helical" evidence="6">
    <location>
        <begin position="330"/>
        <end position="347"/>
    </location>
</feature>
<evidence type="ECO:0000256" key="6">
    <source>
        <dbReference type="SAM" id="Phobius"/>
    </source>
</evidence>
<name>A0AAU7KP15_9GAMM</name>
<dbReference type="AlphaFoldDB" id="A0AAU7KP15"/>
<evidence type="ECO:0000256" key="4">
    <source>
        <dbReference type="ARBA" id="ARBA00022989"/>
    </source>
</evidence>
<dbReference type="InterPro" id="IPR035681">
    <property type="entry name" value="ComA-like_MBL"/>
</dbReference>
<evidence type="ECO:0000256" key="1">
    <source>
        <dbReference type="ARBA" id="ARBA00004651"/>
    </source>
</evidence>
<dbReference type="Pfam" id="PF00753">
    <property type="entry name" value="Lactamase_B"/>
    <property type="match status" value="1"/>
</dbReference>
<dbReference type="InterPro" id="IPR004477">
    <property type="entry name" value="ComEC_N"/>
</dbReference>
<keyword evidence="5 6" id="KW-0472">Membrane</keyword>
<proteinExistence type="predicted"/>